<accession>A0A1Q3A5U7</accession>
<keyword evidence="3" id="KW-0862">Zinc</keyword>
<evidence type="ECO:0000259" key="7">
    <source>
        <dbReference type="PROSITE" id="PS50048"/>
    </source>
</evidence>
<evidence type="ECO:0000256" key="4">
    <source>
        <dbReference type="ARBA" id="ARBA00023125"/>
    </source>
</evidence>
<dbReference type="CDD" id="cd00067">
    <property type="entry name" value="GAL4"/>
    <property type="match status" value="1"/>
</dbReference>
<dbReference type="InterPro" id="IPR001138">
    <property type="entry name" value="Zn2Cys6_DnaBD"/>
</dbReference>
<dbReference type="OrthoDB" id="3364175at2759"/>
<evidence type="ECO:0000313" key="9">
    <source>
        <dbReference type="Proteomes" id="UP000187013"/>
    </source>
</evidence>
<dbReference type="EMBL" id="BDGX01000030">
    <property type="protein sequence ID" value="GAV51003.1"/>
    <property type="molecule type" value="Genomic_DNA"/>
</dbReference>
<protein>
    <recommendedName>
        <fullName evidence="7">Zn(2)-C6 fungal-type domain-containing protein</fullName>
    </recommendedName>
</protein>
<evidence type="ECO:0000256" key="6">
    <source>
        <dbReference type="SAM" id="MobiDB-lite"/>
    </source>
</evidence>
<dbReference type="GO" id="GO:0045944">
    <property type="term" value="P:positive regulation of transcription by RNA polymerase II"/>
    <property type="evidence" value="ECO:0007669"/>
    <property type="project" value="UniProtKB-ARBA"/>
</dbReference>
<proteinExistence type="predicted"/>
<dbReference type="Gene3D" id="4.10.240.10">
    <property type="entry name" value="Zn(2)-C6 fungal-type DNA-binding domain"/>
    <property type="match status" value="1"/>
</dbReference>
<dbReference type="InterPro" id="IPR036864">
    <property type="entry name" value="Zn2-C6_fun-type_DNA-bd_sf"/>
</dbReference>
<dbReference type="Pfam" id="PF04082">
    <property type="entry name" value="Fungal_trans"/>
    <property type="match status" value="1"/>
</dbReference>
<dbReference type="CDD" id="cd12148">
    <property type="entry name" value="fungal_TF_MHR"/>
    <property type="match status" value="1"/>
</dbReference>
<dbReference type="PROSITE" id="PS50048">
    <property type="entry name" value="ZN2_CY6_FUNGAL_2"/>
    <property type="match status" value="1"/>
</dbReference>
<dbReference type="SMART" id="SM00066">
    <property type="entry name" value="GAL4"/>
    <property type="match status" value="1"/>
</dbReference>
<dbReference type="AlphaFoldDB" id="A0A1Q3A5U7"/>
<dbReference type="eggNOG" id="ENOG502QV4Q">
    <property type="taxonomic scope" value="Eukaryota"/>
</dbReference>
<dbReference type="GO" id="GO:0005634">
    <property type="term" value="C:nucleus"/>
    <property type="evidence" value="ECO:0007669"/>
    <property type="project" value="UniProtKB-SubCell"/>
</dbReference>
<evidence type="ECO:0000256" key="3">
    <source>
        <dbReference type="ARBA" id="ARBA00022833"/>
    </source>
</evidence>
<dbReference type="PANTHER" id="PTHR46910">
    <property type="entry name" value="TRANSCRIPTION FACTOR PDR1"/>
    <property type="match status" value="1"/>
</dbReference>
<feature type="compositionally biased region" description="Low complexity" evidence="6">
    <location>
        <begin position="54"/>
        <end position="65"/>
    </location>
</feature>
<feature type="compositionally biased region" description="Low complexity" evidence="6">
    <location>
        <begin position="87"/>
        <end position="105"/>
    </location>
</feature>
<dbReference type="SUPFAM" id="SSF57701">
    <property type="entry name" value="Zn2/Cys6 DNA-binding domain"/>
    <property type="match status" value="1"/>
</dbReference>
<dbReference type="PANTHER" id="PTHR46910:SF3">
    <property type="entry name" value="HALOTOLERANCE PROTEIN 9-RELATED"/>
    <property type="match status" value="1"/>
</dbReference>
<organism evidence="8 9">
    <name type="scientific">Zygosaccharomyces rouxii</name>
    <dbReference type="NCBI Taxonomy" id="4956"/>
    <lineage>
        <taxon>Eukaryota</taxon>
        <taxon>Fungi</taxon>
        <taxon>Dikarya</taxon>
        <taxon>Ascomycota</taxon>
        <taxon>Saccharomycotina</taxon>
        <taxon>Saccharomycetes</taxon>
        <taxon>Saccharomycetales</taxon>
        <taxon>Saccharomycetaceae</taxon>
        <taxon>Zygosaccharomyces</taxon>
    </lineage>
</organism>
<keyword evidence="2" id="KW-0479">Metal-binding</keyword>
<dbReference type="Pfam" id="PF00172">
    <property type="entry name" value="Zn_clus"/>
    <property type="match status" value="1"/>
</dbReference>
<evidence type="ECO:0000256" key="1">
    <source>
        <dbReference type="ARBA" id="ARBA00004123"/>
    </source>
</evidence>
<dbReference type="GO" id="GO:0003677">
    <property type="term" value="F:DNA binding"/>
    <property type="evidence" value="ECO:0007669"/>
    <property type="project" value="UniProtKB-KW"/>
</dbReference>
<dbReference type="PROSITE" id="PS00463">
    <property type="entry name" value="ZN2_CY6_FUNGAL_1"/>
    <property type="match status" value="1"/>
</dbReference>
<comment type="subcellular location">
    <subcellularLocation>
        <location evidence="1">Nucleus</location>
    </subcellularLocation>
</comment>
<dbReference type="GO" id="GO:0008270">
    <property type="term" value="F:zinc ion binding"/>
    <property type="evidence" value="ECO:0007669"/>
    <property type="project" value="InterPro"/>
</dbReference>
<keyword evidence="5" id="KW-0539">Nucleus</keyword>
<evidence type="ECO:0000313" key="8">
    <source>
        <dbReference type="EMBL" id="GAV51003.1"/>
    </source>
</evidence>
<keyword evidence="4" id="KW-0238">DNA-binding</keyword>
<dbReference type="Proteomes" id="UP000187013">
    <property type="component" value="Unassembled WGS sequence"/>
</dbReference>
<evidence type="ECO:0000256" key="2">
    <source>
        <dbReference type="ARBA" id="ARBA00022723"/>
    </source>
</evidence>
<reference evidence="8 9" key="1">
    <citation type="submission" date="2016-08" db="EMBL/GenBank/DDBJ databases">
        <title>Draft genome sequence of allopolyploid Zygosaccharomyces rouxii.</title>
        <authorList>
            <person name="Watanabe J."/>
            <person name="Uehara K."/>
            <person name="Mogi Y."/>
            <person name="Tsukioka Y."/>
        </authorList>
    </citation>
    <scope>NUCLEOTIDE SEQUENCE [LARGE SCALE GENOMIC DNA]</scope>
    <source>
        <strain evidence="8 9">NBRC 110957</strain>
    </source>
</reference>
<comment type="caution">
    <text evidence="8">The sequence shown here is derived from an EMBL/GenBank/DDBJ whole genome shotgun (WGS) entry which is preliminary data.</text>
</comment>
<dbReference type="InterPro" id="IPR007219">
    <property type="entry name" value="XnlR_reg_dom"/>
</dbReference>
<feature type="region of interest" description="Disordered" evidence="6">
    <location>
        <begin position="54"/>
        <end position="118"/>
    </location>
</feature>
<dbReference type="GO" id="GO:0000981">
    <property type="term" value="F:DNA-binding transcription factor activity, RNA polymerase II-specific"/>
    <property type="evidence" value="ECO:0007669"/>
    <property type="project" value="InterPro"/>
</dbReference>
<dbReference type="InterPro" id="IPR050987">
    <property type="entry name" value="AtrR-like"/>
</dbReference>
<feature type="compositionally biased region" description="Polar residues" evidence="6">
    <location>
        <begin position="106"/>
        <end position="116"/>
    </location>
</feature>
<gene>
    <name evidence="8" type="ORF">ZYGR_0AD01860</name>
</gene>
<dbReference type="GO" id="GO:0006351">
    <property type="term" value="P:DNA-templated transcription"/>
    <property type="evidence" value="ECO:0007669"/>
    <property type="project" value="InterPro"/>
</dbReference>
<name>A0A1Q3A5U7_ZYGRO</name>
<evidence type="ECO:0000256" key="5">
    <source>
        <dbReference type="ARBA" id="ARBA00023242"/>
    </source>
</evidence>
<feature type="domain" description="Zn(2)-C6 fungal-type" evidence="7">
    <location>
        <begin position="16"/>
        <end position="45"/>
    </location>
</feature>
<sequence length="1036" mass="117813">MESGRVRRPRNKVNRACYNCRRRKIKCTGKYPCSSCEAYQCECLYFPGYVPTKSNTSTNGNTNVNAKADDNSWKLPIENPQPNKLQSNESSSSTGRSSSTADGSGKTPTSSFNSNQTDEDELIQDWEAGELASMPPIELNGGSVGFYKDDIEFQKKLSNLQQCLKQLKSIPNPNEQIKEIINSINVQVDTLVSDWEPEYDVKEYNKVLKNDGESMKSIETHLMKNKYADQVALTSFAVWTDTSKSEKNGIPASSFLANQPLVDDMFGLYSPVQALSLRGIGHLFQRCVKLATSTEKTVQMKSNLYLLLRFFDICIDHFNQSCVSIANPLESYLQRKSLLLSSPNTTSSVSSRNSANSKDLIGVLINRLPQPFTQNVTSIDNKKLLDSMHDDFDMFSLLLKMFDDHKKGFESLMIKITANPGHLTMFAPKMSTADIQDFIWYCEQEELLVALSYSYYNSTLYHFDEFSRSLEYFDLLLSLIDKQVWLHEKYGFEKVLDVATSYATGLGLSRWEFYVGLDELTAERRRESWWKYYCIEKQHNFFTGILSSINDSKMNCLLPRVFRDAGFSDHRHFVSNVHLTVNNPVFHSMALNDLAFYGECAVCQVISEFYGGTLYEERYTSIKNTAKPPFVKYCLLEEVLRDTDMLKTKLQAIKIQTKRLYDIAYSKNEYEGDSVCRQDKVLAVKHVLLQGCLLFYVSSAVNNLISRLRVHSDQSNVRSRENEYREILREEYINMTKLMLSLEDDYSVSRAFGHYSHVFLMVVSGSFSGCRFEPTIDEVVMVLRLFRRLRDISIYRENKDQDTIRNSKAYSDFLQLCTFVSILTNSLLQSYMFLNDLTKEQLFTVLADAAPELQGLVPLILNPKSEIYRHLMEPVQESGVHTNVKKMLEKGQKFPNKKRVYPKTAVQSLSPSNKNSPEVQSFPFAQADIPVCQKARDGLSPGRNMATPVDALLNSDVPGGTIINERPNGSPDYDFQPMFGAGDGSNKFNLGTVDEFVHKGDLNDLYTTLWSDLYSDESGQSILALNNFAPDLGDQN</sequence>